<protein>
    <recommendedName>
        <fullName evidence="1">Lipocalin/cytosolic fatty-acid binding domain-containing protein</fullName>
    </recommendedName>
</protein>
<proteinExistence type="predicted"/>
<dbReference type="Pfam" id="PF00061">
    <property type="entry name" value="Lipocalin"/>
    <property type="match status" value="1"/>
</dbReference>
<sequence>MYSHSSHRWSRRPSHQAHSWSGLSFTRRVEFGGNVLKYVRMVEWEDIEGGDGNALIAPDRDSNPDILIISSPVYCYSDAFDHAATETGSAPISAPYWVLGTDYTSYSVVWSCVDAVFLNLRFSWLLTREKNPSPEVFQSIEGVLAANNLKDLPYTDTAQTC</sequence>
<accession>A0A7R9H791</accession>
<dbReference type="InterPro" id="IPR012674">
    <property type="entry name" value="Calycin"/>
</dbReference>
<gene>
    <name evidence="2" type="ORF">TPSB3V08_LOCUS6484</name>
</gene>
<organism evidence="2">
    <name type="scientific">Timema poppense</name>
    <name type="common">Walking stick</name>
    <dbReference type="NCBI Taxonomy" id="170557"/>
    <lineage>
        <taxon>Eukaryota</taxon>
        <taxon>Metazoa</taxon>
        <taxon>Ecdysozoa</taxon>
        <taxon>Arthropoda</taxon>
        <taxon>Hexapoda</taxon>
        <taxon>Insecta</taxon>
        <taxon>Pterygota</taxon>
        <taxon>Neoptera</taxon>
        <taxon>Polyneoptera</taxon>
        <taxon>Phasmatodea</taxon>
        <taxon>Timematodea</taxon>
        <taxon>Timematoidea</taxon>
        <taxon>Timematidae</taxon>
        <taxon>Timema</taxon>
    </lineage>
</organism>
<feature type="domain" description="Lipocalin/cytosolic fatty-acid binding" evidence="1">
    <location>
        <begin position="94"/>
        <end position="159"/>
    </location>
</feature>
<dbReference type="InterPro" id="IPR000566">
    <property type="entry name" value="Lipocln_cytosolic_FA-bd_dom"/>
</dbReference>
<name>A0A7R9H791_TIMPO</name>
<dbReference type="SUPFAM" id="SSF50814">
    <property type="entry name" value="Lipocalins"/>
    <property type="match status" value="1"/>
</dbReference>
<dbReference type="EMBL" id="OD003827">
    <property type="protein sequence ID" value="CAD7408685.1"/>
    <property type="molecule type" value="Genomic_DNA"/>
</dbReference>
<evidence type="ECO:0000259" key="1">
    <source>
        <dbReference type="Pfam" id="PF00061"/>
    </source>
</evidence>
<dbReference type="AlphaFoldDB" id="A0A7R9H791"/>
<dbReference type="Gene3D" id="2.40.128.20">
    <property type="match status" value="1"/>
</dbReference>
<evidence type="ECO:0000313" key="2">
    <source>
        <dbReference type="EMBL" id="CAD7408685.1"/>
    </source>
</evidence>
<reference evidence="2" key="1">
    <citation type="submission" date="2020-11" db="EMBL/GenBank/DDBJ databases">
        <authorList>
            <person name="Tran Van P."/>
        </authorList>
    </citation>
    <scope>NUCLEOTIDE SEQUENCE</scope>
</reference>